<dbReference type="InterPro" id="IPR036691">
    <property type="entry name" value="Endo/exonu/phosph_ase_sf"/>
</dbReference>
<accession>A0ABY6KV85</accession>
<dbReference type="Gene3D" id="3.30.420.10">
    <property type="entry name" value="Ribonuclease H-like superfamily/Ribonuclease H"/>
    <property type="match status" value="1"/>
</dbReference>
<dbReference type="InterPro" id="IPR036397">
    <property type="entry name" value="RNaseH_sf"/>
</dbReference>
<name>A0ABY6KV85_9ARAC</name>
<evidence type="ECO:0000256" key="3">
    <source>
        <dbReference type="ARBA" id="ARBA00023807"/>
    </source>
</evidence>
<dbReference type="PANTHER" id="PTHR12121">
    <property type="entry name" value="CARBON CATABOLITE REPRESSOR PROTEIN 4"/>
    <property type="match status" value="1"/>
</dbReference>
<proteinExistence type="inferred from homology"/>
<evidence type="ECO:0000259" key="5">
    <source>
        <dbReference type="Pfam" id="PF13358"/>
    </source>
</evidence>
<evidence type="ECO:0000259" key="4">
    <source>
        <dbReference type="Pfam" id="PF03372"/>
    </source>
</evidence>
<dbReference type="PANTHER" id="PTHR12121:SF45">
    <property type="entry name" value="NOCTURNIN"/>
    <property type="match status" value="1"/>
</dbReference>
<dbReference type="SUPFAM" id="SSF56219">
    <property type="entry name" value="DNase I-like"/>
    <property type="match status" value="1"/>
</dbReference>
<evidence type="ECO:0000256" key="2">
    <source>
        <dbReference type="ARBA" id="ARBA00022801"/>
    </source>
</evidence>
<dbReference type="EMBL" id="CP092872">
    <property type="protein sequence ID" value="UYV72747.1"/>
    <property type="molecule type" value="Genomic_DNA"/>
</dbReference>
<feature type="domain" description="Tc1-like transposase DDE" evidence="5">
    <location>
        <begin position="427"/>
        <end position="565"/>
    </location>
</feature>
<keyword evidence="7" id="KW-1185">Reference proteome</keyword>
<gene>
    <name evidence="6" type="ORF">LAZ67_10000505</name>
</gene>
<evidence type="ECO:0000313" key="6">
    <source>
        <dbReference type="EMBL" id="UYV72747.1"/>
    </source>
</evidence>
<dbReference type="Gene3D" id="3.60.10.10">
    <property type="entry name" value="Endonuclease/exonuclease/phosphatase"/>
    <property type="match status" value="1"/>
</dbReference>
<dbReference type="InterPro" id="IPR050410">
    <property type="entry name" value="CCR4/nocturin_mRNA_transcr"/>
</dbReference>
<comment type="similarity">
    <text evidence="1">Belongs to the CCR4/nocturin family.</text>
</comment>
<protein>
    <recommendedName>
        <fullName evidence="3">Nocturnin</fullName>
    </recommendedName>
</protein>
<reference evidence="6 7" key="1">
    <citation type="submission" date="2022-01" db="EMBL/GenBank/DDBJ databases">
        <title>A chromosomal length assembly of Cordylochernes scorpioides.</title>
        <authorList>
            <person name="Zeh D."/>
            <person name="Zeh J."/>
        </authorList>
    </citation>
    <scope>NUCLEOTIDE SEQUENCE [LARGE SCALE GENOMIC DNA]</scope>
    <source>
        <strain evidence="6">IN4F17</strain>
        <tissue evidence="6">Whole Body</tissue>
    </source>
</reference>
<organism evidence="6 7">
    <name type="scientific">Cordylochernes scorpioides</name>
    <dbReference type="NCBI Taxonomy" id="51811"/>
    <lineage>
        <taxon>Eukaryota</taxon>
        <taxon>Metazoa</taxon>
        <taxon>Ecdysozoa</taxon>
        <taxon>Arthropoda</taxon>
        <taxon>Chelicerata</taxon>
        <taxon>Arachnida</taxon>
        <taxon>Pseudoscorpiones</taxon>
        <taxon>Cheliferoidea</taxon>
        <taxon>Chernetidae</taxon>
        <taxon>Cordylochernes</taxon>
    </lineage>
</organism>
<evidence type="ECO:0000313" key="7">
    <source>
        <dbReference type="Proteomes" id="UP001235939"/>
    </source>
</evidence>
<evidence type="ECO:0000256" key="1">
    <source>
        <dbReference type="ARBA" id="ARBA00010774"/>
    </source>
</evidence>
<sequence>MMTASSRIFPMISFSELFSEKEGPEDRALDFKAFVNEAFRKDLAGQTYQDVAIHPDELDDVPGPYYHFINRLKILVIDLPVEQQLLEQLFCQLGKRHIAINLRRLFFCRGLMYNNVHGYRLYTVHKCVQNGSVLKYRVFVTALGTSKDNFIQCPKEALQWTVRRWRILEQIAAYCPDVVCLQEVDHFDCLRQDLGSVGYTGVFYPKPDSPCYYVSGNNGPDGCAVFVRSQNFQVLRVTSHVLQVSGGESNQVAIVATIRRLSDSQEFCIVTTHLKAKMHPSFVKMRYEQGESLLQLLQNYRSLPVIICGDFNAEPSEPVCQLMMASSLGLDSAYRFLSPRHEEPEFTTWKIRGDAVNSASFQTLTSFDRKLFKKLQDNVYIQKLRITVIKRLLMPNSVNFLHKSECATVSNAFLCQRKKQKVSFSSFLINSRRVRVWRRRGERSNPAAIVERPTVRQRGIMVWGAIAYDSRSPLLRIQGTMTAKRYVDDVLRPVTLPYLQGVPNALYQQDNARPHTARISQQALQDVQMLPWPPYSPDLSPIEHVWDIIGRRLHALPQPRSEDELWQMVEREWRAIPQDAIRTLIDSLPRRVAACIAVRGGPTCY</sequence>
<dbReference type="Pfam" id="PF13358">
    <property type="entry name" value="DDE_3"/>
    <property type="match status" value="1"/>
</dbReference>
<dbReference type="Pfam" id="PF03372">
    <property type="entry name" value="Exo_endo_phos"/>
    <property type="match status" value="1"/>
</dbReference>
<feature type="domain" description="Endonuclease/exonuclease/phosphatase" evidence="4">
    <location>
        <begin position="154"/>
        <end position="339"/>
    </location>
</feature>
<keyword evidence="2" id="KW-0378">Hydrolase</keyword>
<dbReference type="InterPro" id="IPR005135">
    <property type="entry name" value="Endo/exonuclease/phosphatase"/>
</dbReference>
<dbReference type="InterPro" id="IPR038717">
    <property type="entry name" value="Tc1-like_DDE_dom"/>
</dbReference>
<dbReference type="Proteomes" id="UP001235939">
    <property type="component" value="Chromosome 10"/>
</dbReference>